<keyword evidence="1" id="KW-0436">Ligase</keyword>
<keyword evidence="2" id="KW-0547">Nucleotide-binding</keyword>
<gene>
    <name evidence="9" type="ORF">B1R32_102200</name>
</gene>
<dbReference type="AlphaFoldDB" id="A0A2S8SWL2"/>
<evidence type="ECO:0000256" key="1">
    <source>
        <dbReference type="ARBA" id="ARBA00022598"/>
    </source>
</evidence>
<feature type="compositionally biased region" description="Polar residues" evidence="6">
    <location>
        <begin position="27"/>
        <end position="45"/>
    </location>
</feature>
<keyword evidence="10" id="KW-1185">Reference proteome</keyword>
<feature type="domain" description="GS beta-grasp" evidence="7">
    <location>
        <begin position="77"/>
        <end position="162"/>
    </location>
</feature>
<evidence type="ECO:0000256" key="4">
    <source>
        <dbReference type="PROSITE-ProRule" id="PRU01330"/>
    </source>
</evidence>
<reference evidence="9 10" key="1">
    <citation type="journal article" date="2018" name="Syst. Appl. Microbiol.">
        <title>Abditibacterium utsteinense sp. nov., the first cultivated member of candidate phylum FBP, isolated from ice-free Antarctic soil samples.</title>
        <authorList>
            <person name="Tahon G."/>
            <person name="Tytgat B."/>
            <person name="Lebbe L."/>
            <person name="Carlier A."/>
            <person name="Willems A."/>
        </authorList>
    </citation>
    <scope>NUCLEOTIDE SEQUENCE [LARGE SCALE GENOMIC DNA]</scope>
    <source>
        <strain evidence="9 10">LMG 29911</strain>
    </source>
</reference>
<proteinExistence type="inferred from homology"/>
<comment type="similarity">
    <text evidence="4 5">Belongs to the glutamine synthetase family.</text>
</comment>
<evidence type="ECO:0000256" key="3">
    <source>
        <dbReference type="ARBA" id="ARBA00022840"/>
    </source>
</evidence>
<evidence type="ECO:0000259" key="7">
    <source>
        <dbReference type="PROSITE" id="PS51986"/>
    </source>
</evidence>
<comment type="caution">
    <text evidence="9">The sequence shown here is derived from an EMBL/GenBank/DDBJ whole genome shotgun (WGS) entry which is preliminary data.</text>
</comment>
<evidence type="ECO:0000313" key="9">
    <source>
        <dbReference type="EMBL" id="PQV65191.1"/>
    </source>
</evidence>
<dbReference type="Proteomes" id="UP000237684">
    <property type="component" value="Unassembled WGS sequence"/>
</dbReference>
<dbReference type="FunCoup" id="A0A2S8SWL2">
    <property type="interactions" value="379"/>
</dbReference>
<name>A0A2S8SWL2_9BACT</name>
<keyword evidence="3" id="KW-0067">ATP-binding</keyword>
<dbReference type="PROSITE" id="PS51987">
    <property type="entry name" value="GS_CATALYTIC"/>
    <property type="match status" value="1"/>
</dbReference>
<evidence type="ECO:0000259" key="8">
    <source>
        <dbReference type="PROSITE" id="PS51987"/>
    </source>
</evidence>
<feature type="domain" description="GS catalytic" evidence="8">
    <location>
        <begin position="169"/>
        <end position="495"/>
    </location>
</feature>
<feature type="region of interest" description="Disordered" evidence="6">
    <location>
        <begin position="1"/>
        <end position="61"/>
    </location>
</feature>
<dbReference type="Gene3D" id="3.10.20.70">
    <property type="entry name" value="Glutamine synthetase, N-terminal domain"/>
    <property type="match status" value="1"/>
</dbReference>
<dbReference type="InterPro" id="IPR008146">
    <property type="entry name" value="Gln_synth_cat_dom"/>
</dbReference>
<dbReference type="Pfam" id="PF00120">
    <property type="entry name" value="Gln-synt_C"/>
    <property type="match status" value="1"/>
</dbReference>
<dbReference type="InParanoid" id="A0A2S8SWL2"/>
<evidence type="ECO:0000256" key="5">
    <source>
        <dbReference type="RuleBase" id="RU000384"/>
    </source>
</evidence>
<dbReference type="GO" id="GO:0004356">
    <property type="term" value="F:glutamine synthetase activity"/>
    <property type="evidence" value="ECO:0007669"/>
    <property type="project" value="InterPro"/>
</dbReference>
<dbReference type="Pfam" id="PF03951">
    <property type="entry name" value="Gln-synt_N"/>
    <property type="match status" value="1"/>
</dbReference>
<protein>
    <submittedName>
        <fullName evidence="9">Glutamine synthetase</fullName>
    </submittedName>
</protein>
<feature type="compositionally biased region" description="Low complexity" evidence="6">
    <location>
        <begin position="10"/>
        <end position="25"/>
    </location>
</feature>
<dbReference type="InterPro" id="IPR008147">
    <property type="entry name" value="Gln_synt_N"/>
</dbReference>
<dbReference type="EMBL" id="NIGF01000002">
    <property type="protein sequence ID" value="PQV65191.1"/>
    <property type="molecule type" value="Genomic_DNA"/>
</dbReference>
<dbReference type="Gene3D" id="3.30.590.10">
    <property type="entry name" value="Glutamine synthetase/guanido kinase, catalytic domain"/>
    <property type="match status" value="1"/>
</dbReference>
<dbReference type="GO" id="GO:0005524">
    <property type="term" value="F:ATP binding"/>
    <property type="evidence" value="ECO:0007669"/>
    <property type="project" value="UniProtKB-KW"/>
</dbReference>
<dbReference type="PANTHER" id="PTHR43785:SF12">
    <property type="entry name" value="TYPE-1 GLUTAMINE SYNTHETASE 2"/>
    <property type="match status" value="1"/>
</dbReference>
<evidence type="ECO:0000256" key="2">
    <source>
        <dbReference type="ARBA" id="ARBA00022741"/>
    </source>
</evidence>
<dbReference type="GO" id="GO:0006542">
    <property type="term" value="P:glutamine biosynthetic process"/>
    <property type="evidence" value="ECO:0007669"/>
    <property type="project" value="InterPro"/>
</dbReference>
<dbReference type="SMART" id="SM01230">
    <property type="entry name" value="Gln-synt_C"/>
    <property type="match status" value="1"/>
</dbReference>
<dbReference type="PROSITE" id="PS51986">
    <property type="entry name" value="GS_BETA_GRASP"/>
    <property type="match status" value="1"/>
</dbReference>
<organism evidence="9 10">
    <name type="scientific">Abditibacterium utsteinense</name>
    <dbReference type="NCBI Taxonomy" id="1960156"/>
    <lineage>
        <taxon>Bacteria</taxon>
        <taxon>Pseudomonadati</taxon>
        <taxon>Abditibacteriota</taxon>
        <taxon>Abditibacteriia</taxon>
        <taxon>Abditibacteriales</taxon>
        <taxon>Abditibacteriaceae</taxon>
        <taxon>Abditibacterium</taxon>
    </lineage>
</organism>
<dbReference type="InterPro" id="IPR014746">
    <property type="entry name" value="Gln_synth/guanido_kin_cat_dom"/>
</dbReference>
<dbReference type="InterPro" id="IPR036651">
    <property type="entry name" value="Gln_synt_N_sf"/>
</dbReference>
<accession>A0A2S8SWL2</accession>
<dbReference type="PANTHER" id="PTHR43785">
    <property type="entry name" value="GAMMA-GLUTAMYLPUTRESCINE SYNTHETASE"/>
    <property type="match status" value="1"/>
</dbReference>
<dbReference type="SUPFAM" id="SSF55931">
    <property type="entry name" value="Glutamine synthetase/guanido kinase"/>
    <property type="match status" value="1"/>
</dbReference>
<sequence>MPAPATPFQAADDASPGDSSSPAEDVTSPNSADASTLDSVENSTDTTDETMPANSHRALNKDEQKSMEFVLRAAQERQIKFIQLWFTDILGMLKSVAIITEELQAALEEGLTFDGGAIEGFARRDESDMIALPDPNTFSLLPFAGTEGSVARMFCDIMEPGGAGAHSDSRFILKRQLKIAAEMGYTFYVGPEVEYFYFKQPKEGEPLRPVPLDNGNYFDLTAMDAATPLRRKTALALEKMEIGVESSHHEGAPSQHEIDLRYTDALTMADSLMTFRLVVKEIAAESGCFATFMPKPTAAHNGSGMHINMSLFKGGKNAFYDKKDAENLSPIARQYIAGLLRHAREITLFTNQWVNSYKRLVPGFEAPTRVTWAQKNRADLIRVPSLKPGRETSRRIEYRSPDAACNPYLVFALLLAAGLEGIKNGYELPAEMDENASVLPANLNEAIEAAQESELARRVLGDVLFEKFLDNKRMEWENYRAQVHQYELDRYLSIL</sequence>
<evidence type="ECO:0000256" key="6">
    <source>
        <dbReference type="SAM" id="MobiDB-lite"/>
    </source>
</evidence>
<dbReference type="SUPFAM" id="SSF54368">
    <property type="entry name" value="Glutamine synthetase, N-terminal domain"/>
    <property type="match status" value="1"/>
</dbReference>
<evidence type="ECO:0000313" key="10">
    <source>
        <dbReference type="Proteomes" id="UP000237684"/>
    </source>
</evidence>